<dbReference type="EMBL" id="JARFYN010000047">
    <property type="protein sequence ID" value="MDL2409237.1"/>
    <property type="molecule type" value="Genomic_DNA"/>
</dbReference>
<accession>A0ABT7KKZ7</accession>
<keyword evidence="2" id="KW-1185">Reference proteome</keyword>
<proteinExistence type="predicted"/>
<name>A0ABT7KKZ7_9HYPH</name>
<dbReference type="RefSeq" id="WP_285882689.1">
    <property type="nucleotide sequence ID" value="NZ_JARFYN010000047.1"/>
</dbReference>
<gene>
    <name evidence="1" type="ORF">PY650_27095</name>
</gene>
<evidence type="ECO:0000313" key="1">
    <source>
        <dbReference type="EMBL" id="MDL2409237.1"/>
    </source>
</evidence>
<reference evidence="1" key="1">
    <citation type="submission" date="2023-06" db="EMBL/GenBank/DDBJ databases">
        <title>Phylogenetic Diversity of Rhizobium strains.</title>
        <authorList>
            <person name="Moura F.T."/>
            <person name="Helene L.C.F."/>
            <person name="Hungria M."/>
        </authorList>
    </citation>
    <scope>NUCLEOTIDE SEQUENCE</scope>
    <source>
        <strain evidence="1">CCGE524</strain>
    </source>
</reference>
<organism evidence="1 2">
    <name type="scientific">Rhizobium calliandrae</name>
    <dbReference type="NCBI Taxonomy" id="1312182"/>
    <lineage>
        <taxon>Bacteria</taxon>
        <taxon>Pseudomonadati</taxon>
        <taxon>Pseudomonadota</taxon>
        <taxon>Alphaproteobacteria</taxon>
        <taxon>Hyphomicrobiales</taxon>
        <taxon>Rhizobiaceae</taxon>
        <taxon>Rhizobium/Agrobacterium group</taxon>
        <taxon>Rhizobium</taxon>
    </lineage>
</organism>
<protein>
    <submittedName>
        <fullName evidence="1">Uncharacterized protein</fullName>
    </submittedName>
</protein>
<evidence type="ECO:0000313" key="2">
    <source>
        <dbReference type="Proteomes" id="UP001172630"/>
    </source>
</evidence>
<dbReference type="Proteomes" id="UP001172630">
    <property type="component" value="Unassembled WGS sequence"/>
</dbReference>
<comment type="caution">
    <text evidence="1">The sequence shown here is derived from an EMBL/GenBank/DDBJ whole genome shotgun (WGS) entry which is preliminary data.</text>
</comment>
<sequence>MLVPSYALDQDKLFHGGAYPLRLDGFDTVAKATVVSVEIGSKASEQQREHIKKAADSRGWLLL</sequence>